<sequence>MQGRELQKNNDLFFTCSLIAYIARRTKNKPVDVVDALGEATIAKIYELADVYHSDNIDRVSDDFIEECHIQQGNFDNVAECEYSVPTHWDIGKVYKRLILMVEAKEQKGVVNALLAAYHSKVSDLIEDYNSSFYYDNPQTIFATYENDGIPE</sequence>
<evidence type="ECO:0000313" key="1">
    <source>
        <dbReference type="EMBL" id="MSU08753.1"/>
    </source>
</evidence>
<comment type="caution">
    <text evidence="1">The sequence shown here is derived from an EMBL/GenBank/DDBJ whole genome shotgun (WGS) entry which is preliminary data.</text>
</comment>
<dbReference type="AlphaFoldDB" id="A0A6I2UB58"/>
<accession>A0A6I2UB58</accession>
<name>A0A6I2UB58_9FIRM</name>
<reference evidence="1 2" key="1">
    <citation type="submission" date="2019-08" db="EMBL/GenBank/DDBJ databases">
        <title>In-depth cultivation of the pig gut microbiome towards novel bacterial diversity and tailored functional studies.</title>
        <authorList>
            <person name="Wylensek D."/>
            <person name="Hitch T.C.A."/>
            <person name="Clavel T."/>
        </authorList>
    </citation>
    <scope>NUCLEOTIDE SEQUENCE [LARGE SCALE GENOMIC DNA]</scope>
    <source>
        <strain evidence="1 2">WCA-693-APC-5D-A</strain>
    </source>
</reference>
<keyword evidence="2" id="KW-1185">Reference proteome</keyword>
<protein>
    <submittedName>
        <fullName evidence="1">Uncharacterized protein</fullName>
    </submittedName>
</protein>
<dbReference type="Proteomes" id="UP000433181">
    <property type="component" value="Unassembled WGS sequence"/>
</dbReference>
<evidence type="ECO:0000313" key="2">
    <source>
        <dbReference type="Proteomes" id="UP000433181"/>
    </source>
</evidence>
<organism evidence="1 2">
    <name type="scientific">Anaerovibrio slackiae</name>
    <dbReference type="NCBI Taxonomy" id="2652309"/>
    <lineage>
        <taxon>Bacteria</taxon>
        <taxon>Bacillati</taxon>
        <taxon>Bacillota</taxon>
        <taxon>Negativicutes</taxon>
        <taxon>Selenomonadales</taxon>
        <taxon>Selenomonadaceae</taxon>
        <taxon>Anaerovibrio</taxon>
    </lineage>
</organism>
<gene>
    <name evidence="1" type="ORF">FYJ84_07125</name>
</gene>
<proteinExistence type="predicted"/>
<dbReference type="EMBL" id="VUNR01000011">
    <property type="protein sequence ID" value="MSU08753.1"/>
    <property type="molecule type" value="Genomic_DNA"/>
</dbReference>